<name>A0AAN8WWC9_HALRR</name>
<evidence type="ECO:0000256" key="3">
    <source>
        <dbReference type="ARBA" id="ARBA00013726"/>
    </source>
</evidence>
<evidence type="ECO:0000256" key="5">
    <source>
        <dbReference type="ARBA" id="ARBA00023172"/>
    </source>
</evidence>
<evidence type="ECO:0000259" key="10">
    <source>
        <dbReference type="Pfam" id="PF03962"/>
    </source>
</evidence>
<evidence type="ECO:0000313" key="13">
    <source>
        <dbReference type="Proteomes" id="UP001381693"/>
    </source>
</evidence>
<keyword evidence="5" id="KW-0233">DNA recombination</keyword>
<keyword evidence="13" id="KW-1185">Reference proteome</keyword>
<comment type="subcellular location">
    <subcellularLocation>
        <location evidence="1 8">Nucleus</location>
    </subcellularLocation>
</comment>
<evidence type="ECO:0000256" key="7">
    <source>
        <dbReference type="ARBA" id="ARBA00023254"/>
    </source>
</evidence>
<dbReference type="GO" id="GO:0003690">
    <property type="term" value="F:double-stranded DNA binding"/>
    <property type="evidence" value="ECO:0007669"/>
    <property type="project" value="InterPro"/>
</dbReference>
<feature type="coiled-coil region" evidence="9">
    <location>
        <begin position="79"/>
        <end position="147"/>
    </location>
</feature>
<evidence type="ECO:0000256" key="4">
    <source>
        <dbReference type="ARBA" id="ARBA00023054"/>
    </source>
</evidence>
<dbReference type="Proteomes" id="UP001381693">
    <property type="component" value="Unassembled WGS sequence"/>
</dbReference>
<dbReference type="AlphaFoldDB" id="A0AAN8WWC9"/>
<evidence type="ECO:0000256" key="1">
    <source>
        <dbReference type="ARBA" id="ARBA00004123"/>
    </source>
</evidence>
<keyword evidence="7" id="KW-0469">Meiosis</keyword>
<evidence type="ECO:0000256" key="2">
    <source>
        <dbReference type="ARBA" id="ARBA00005981"/>
    </source>
</evidence>
<evidence type="ECO:0000256" key="6">
    <source>
        <dbReference type="ARBA" id="ARBA00023242"/>
    </source>
</evidence>
<protein>
    <recommendedName>
        <fullName evidence="3 8">Meiotic nuclear division protein 1 homolog</fullName>
    </recommendedName>
</protein>
<evidence type="ECO:0000256" key="9">
    <source>
        <dbReference type="SAM" id="Coils"/>
    </source>
</evidence>
<dbReference type="InterPro" id="IPR040661">
    <property type="entry name" value="LZ3wCH"/>
</dbReference>
<dbReference type="InterPro" id="IPR005647">
    <property type="entry name" value="Mnd1"/>
</dbReference>
<feature type="domain" description="Mnd1 HTH" evidence="10">
    <location>
        <begin position="16"/>
        <end position="75"/>
    </location>
</feature>
<evidence type="ECO:0000313" key="12">
    <source>
        <dbReference type="EMBL" id="KAK7069723.1"/>
    </source>
</evidence>
<evidence type="ECO:0000259" key="11">
    <source>
        <dbReference type="Pfam" id="PF18517"/>
    </source>
</evidence>
<feature type="domain" description="Leucine zipper with capping helix" evidence="11">
    <location>
        <begin position="151"/>
        <end position="204"/>
    </location>
</feature>
<dbReference type="InterPro" id="IPR040453">
    <property type="entry name" value="Mnd1_HTH"/>
</dbReference>
<proteinExistence type="inferred from homology"/>
<keyword evidence="4 9" id="KW-0175">Coiled coil</keyword>
<organism evidence="12 13">
    <name type="scientific">Halocaridina rubra</name>
    <name type="common">Hawaiian red shrimp</name>
    <dbReference type="NCBI Taxonomy" id="373956"/>
    <lineage>
        <taxon>Eukaryota</taxon>
        <taxon>Metazoa</taxon>
        <taxon>Ecdysozoa</taxon>
        <taxon>Arthropoda</taxon>
        <taxon>Crustacea</taxon>
        <taxon>Multicrustacea</taxon>
        <taxon>Malacostraca</taxon>
        <taxon>Eumalacostraca</taxon>
        <taxon>Eucarida</taxon>
        <taxon>Decapoda</taxon>
        <taxon>Pleocyemata</taxon>
        <taxon>Caridea</taxon>
        <taxon>Atyoidea</taxon>
        <taxon>Atyidae</taxon>
        <taxon>Halocaridina</taxon>
    </lineage>
</organism>
<evidence type="ECO:0000256" key="8">
    <source>
        <dbReference type="PIRNR" id="PIRNR026991"/>
    </source>
</evidence>
<comment type="caution">
    <text evidence="12">The sequence shown here is derived from an EMBL/GenBank/DDBJ whole genome shotgun (WGS) entry which is preliminary data.</text>
</comment>
<dbReference type="PANTHER" id="PTHR31398">
    <property type="entry name" value="MEIOTIC NUCLEAR DIVISION PROTEIN 1 HOMOLOG"/>
    <property type="match status" value="1"/>
</dbReference>
<dbReference type="Pfam" id="PF18517">
    <property type="entry name" value="LZ3wCH"/>
    <property type="match status" value="1"/>
</dbReference>
<accession>A0AAN8WWC9</accession>
<reference evidence="12 13" key="1">
    <citation type="submission" date="2023-11" db="EMBL/GenBank/DDBJ databases">
        <title>Halocaridina rubra genome assembly.</title>
        <authorList>
            <person name="Smith C."/>
        </authorList>
    </citation>
    <scope>NUCLEOTIDE SEQUENCE [LARGE SCALE GENOMIC DNA]</scope>
    <source>
        <strain evidence="12">EP-1</strain>
        <tissue evidence="12">Whole</tissue>
    </source>
</reference>
<dbReference type="EMBL" id="JAXCGZ010015908">
    <property type="protein sequence ID" value="KAK7069723.1"/>
    <property type="molecule type" value="Genomic_DNA"/>
</dbReference>
<keyword evidence="6 8" id="KW-0539">Nucleus</keyword>
<dbReference type="GO" id="GO:0005634">
    <property type="term" value="C:nucleus"/>
    <property type="evidence" value="ECO:0007669"/>
    <property type="project" value="UniProtKB-SubCell"/>
</dbReference>
<dbReference type="GO" id="GO:0007131">
    <property type="term" value="P:reciprocal meiotic recombination"/>
    <property type="evidence" value="ECO:0007669"/>
    <property type="project" value="InterPro"/>
</dbReference>
<dbReference type="PIRSF" id="PIRSF026991">
    <property type="entry name" value="Mnd1"/>
    <property type="match status" value="1"/>
</dbReference>
<sequence length="204" mass="23903">MSRRKGLSHEEKRTKMMELFYEKKDFFQLKELEKLGPKEKGVISQAVKDVVQSLVDDGMVDTEKIGTSVYFWAFPSKALSTRKRKMDELEARLEETNKRLMKSQTNLENAKVGREEGEDRQEILEQLAQLESTKEQLTTEIQKYHDCDPEVLKLLKDSVKVAHEAVNRWTDNIYAVKSWCNKKFFIEEATINKQFGIPEDLDYM</sequence>
<comment type="similarity">
    <text evidence="2 8">Belongs to the MND1 family.</text>
</comment>
<dbReference type="Pfam" id="PF03962">
    <property type="entry name" value="Mnd1"/>
    <property type="match status" value="1"/>
</dbReference>
<dbReference type="PANTHER" id="PTHR31398:SF0">
    <property type="entry name" value="MEIOTIC NUCLEAR DIVISION PROTEIN 1 HOMOLOG"/>
    <property type="match status" value="1"/>
</dbReference>
<comment type="function">
    <text evidence="8">Required for proper homologous chromosome pairing and efficient cross-over and intragenic recombination during meiosis.</text>
</comment>
<gene>
    <name evidence="12" type="primary">MND1</name>
    <name evidence="12" type="ORF">SK128_017262</name>
</gene>